<evidence type="ECO:0000313" key="3">
    <source>
        <dbReference type="Proteomes" id="UP000825935"/>
    </source>
</evidence>
<dbReference type="Gene3D" id="1.20.1250.20">
    <property type="entry name" value="MFS general substrate transporter like domains"/>
    <property type="match status" value="1"/>
</dbReference>
<proteinExistence type="predicted"/>
<evidence type="ECO:0000313" key="2">
    <source>
        <dbReference type="EMBL" id="KAH7292801.1"/>
    </source>
</evidence>
<dbReference type="InterPro" id="IPR036259">
    <property type="entry name" value="MFS_trans_sf"/>
</dbReference>
<sequence>MAMSLDDEEEPWRTPAWLYPSILIATAAVLFYRFRVLSSKDFSKGVKPFLPALSPSASFLSFQRRFLGVFFLAIATEELQSIYGESFLAHKGFQRDRIALYLVLSHLTCLILGPFSGILSDHIGRKRACIFYCLLQLIGSLAKQSSINGILWSASVCHGLSISLLSSVFESWLVTEHEKSGFRQEWISDTFWMMTFGASVIAIGTGGLSNYLVVKQSLGITAPSLAAAVVAGISAVFVLFWEENSSPSHAKLLGTCRNVLALCCEKKIILLGCTHACLLFASTVFWFLWTPTLVADGRGLHSGLLFPCLMASEMLGSAISAMVLYGPWTLRPEDFLRWVYACAAFSMMIPAYDYQEIGVLVSAFCIFHVCFGISWPFLARLRSIYIPNEHRAAVITMFQVPAHAAAVFILINGSINQQLENSRIFAMSIIGLLLGVYCFHLLNHSTKQSLETPSTERP</sequence>
<feature type="transmembrane region" description="Helical" evidence="1">
    <location>
        <begin position="150"/>
        <end position="169"/>
    </location>
</feature>
<gene>
    <name evidence="2" type="ORF">KP509_29G086400</name>
</gene>
<name>A0A8T2RAI1_CERRI</name>
<organism evidence="2 3">
    <name type="scientific">Ceratopteris richardii</name>
    <name type="common">Triangle waterfern</name>
    <dbReference type="NCBI Taxonomy" id="49495"/>
    <lineage>
        <taxon>Eukaryota</taxon>
        <taxon>Viridiplantae</taxon>
        <taxon>Streptophyta</taxon>
        <taxon>Embryophyta</taxon>
        <taxon>Tracheophyta</taxon>
        <taxon>Polypodiopsida</taxon>
        <taxon>Polypodiidae</taxon>
        <taxon>Polypodiales</taxon>
        <taxon>Pteridineae</taxon>
        <taxon>Pteridaceae</taxon>
        <taxon>Parkerioideae</taxon>
        <taxon>Ceratopteris</taxon>
    </lineage>
</organism>
<dbReference type="OMA" id="CLYHGFA"/>
<feature type="transmembrane region" description="Helical" evidence="1">
    <location>
        <begin position="220"/>
        <end position="241"/>
    </location>
</feature>
<feature type="transmembrane region" description="Helical" evidence="1">
    <location>
        <begin position="16"/>
        <end position="34"/>
    </location>
</feature>
<dbReference type="PANTHER" id="PTHR23516">
    <property type="entry name" value="SAM (S-ADENOSYL METHIONINE) TRANSPORTER"/>
    <property type="match status" value="1"/>
</dbReference>
<reference evidence="2" key="1">
    <citation type="submission" date="2021-08" db="EMBL/GenBank/DDBJ databases">
        <title>WGS assembly of Ceratopteris richardii.</title>
        <authorList>
            <person name="Marchant D.B."/>
            <person name="Chen G."/>
            <person name="Jenkins J."/>
            <person name="Shu S."/>
            <person name="Leebens-Mack J."/>
            <person name="Grimwood J."/>
            <person name="Schmutz J."/>
            <person name="Soltis P."/>
            <person name="Soltis D."/>
            <person name="Chen Z.-H."/>
        </authorList>
    </citation>
    <scope>NUCLEOTIDE SEQUENCE</scope>
    <source>
        <strain evidence="2">Whitten #5841</strain>
        <tissue evidence="2">Leaf</tissue>
    </source>
</reference>
<feature type="transmembrane region" description="Helical" evidence="1">
    <location>
        <begin position="190"/>
        <end position="214"/>
    </location>
</feature>
<evidence type="ECO:0008006" key="4">
    <source>
        <dbReference type="Google" id="ProtNLM"/>
    </source>
</evidence>
<keyword evidence="3" id="KW-1185">Reference proteome</keyword>
<dbReference type="GO" id="GO:0015098">
    <property type="term" value="F:molybdate ion transmembrane transporter activity"/>
    <property type="evidence" value="ECO:0007669"/>
    <property type="project" value="InterPro"/>
</dbReference>
<keyword evidence="1" id="KW-1133">Transmembrane helix</keyword>
<feature type="transmembrane region" description="Helical" evidence="1">
    <location>
        <begin position="391"/>
        <end position="411"/>
    </location>
</feature>
<feature type="transmembrane region" description="Helical" evidence="1">
    <location>
        <begin position="98"/>
        <end position="118"/>
    </location>
</feature>
<dbReference type="Pfam" id="PF05631">
    <property type="entry name" value="MFS_5"/>
    <property type="match status" value="1"/>
</dbReference>
<dbReference type="SUPFAM" id="SSF103473">
    <property type="entry name" value="MFS general substrate transporter"/>
    <property type="match status" value="1"/>
</dbReference>
<dbReference type="PANTHER" id="PTHR23516:SF2">
    <property type="entry name" value="MOLYBDATE-ANION TRANSPORTER"/>
    <property type="match status" value="1"/>
</dbReference>
<feature type="transmembrane region" description="Helical" evidence="1">
    <location>
        <begin position="304"/>
        <end position="328"/>
    </location>
</feature>
<dbReference type="OrthoDB" id="263957at2759"/>
<evidence type="ECO:0000256" key="1">
    <source>
        <dbReference type="SAM" id="Phobius"/>
    </source>
</evidence>
<feature type="transmembrane region" description="Helical" evidence="1">
    <location>
        <begin position="268"/>
        <end position="289"/>
    </location>
</feature>
<dbReference type="EMBL" id="CM035434">
    <property type="protein sequence ID" value="KAH7292801.1"/>
    <property type="molecule type" value="Genomic_DNA"/>
</dbReference>
<comment type="caution">
    <text evidence="2">The sequence shown here is derived from an EMBL/GenBank/DDBJ whole genome shotgun (WGS) entry which is preliminary data.</text>
</comment>
<accession>A0A8T2RAI1</accession>
<protein>
    <recommendedName>
        <fullName evidence="4">Molybdate-anion transporter</fullName>
    </recommendedName>
</protein>
<keyword evidence="1" id="KW-0472">Membrane</keyword>
<feature type="transmembrane region" description="Helical" evidence="1">
    <location>
        <begin position="423"/>
        <end position="442"/>
    </location>
</feature>
<dbReference type="GO" id="GO:0016020">
    <property type="term" value="C:membrane"/>
    <property type="evidence" value="ECO:0007669"/>
    <property type="project" value="InterPro"/>
</dbReference>
<keyword evidence="1" id="KW-0812">Transmembrane</keyword>
<dbReference type="Proteomes" id="UP000825935">
    <property type="component" value="Chromosome 29"/>
</dbReference>
<dbReference type="AlphaFoldDB" id="A0A8T2RAI1"/>
<dbReference type="InterPro" id="IPR008509">
    <property type="entry name" value="MOT2/MFSD5"/>
</dbReference>
<feature type="transmembrane region" description="Helical" evidence="1">
    <location>
        <begin position="358"/>
        <end position="379"/>
    </location>
</feature>